<dbReference type="AlphaFoldDB" id="W0DKA7"/>
<reference evidence="2 3" key="1">
    <citation type="submission" date="2013-12" db="EMBL/GenBank/DDBJ databases">
        <authorList>
            <consortium name="DOE Joint Genome Institute"/>
            <person name="Muyzer G."/>
            <person name="Huntemann M."/>
            <person name="Han J."/>
            <person name="Chen A."/>
            <person name="Kyrpides N."/>
            <person name="Mavromatis K."/>
            <person name="Markowitz V."/>
            <person name="Palaniappan K."/>
            <person name="Ivanova N."/>
            <person name="Schaumberg A."/>
            <person name="Pati A."/>
            <person name="Liolios K."/>
            <person name="Nordberg H.P."/>
            <person name="Cantor M.N."/>
            <person name="Hua S.X."/>
            <person name="Woyke T."/>
        </authorList>
    </citation>
    <scope>NUCLEOTIDE SEQUENCE [LARGE SCALE GENOMIC DNA]</scope>
    <source>
        <strain evidence="2 3">ARh 1</strain>
    </source>
</reference>
<dbReference type="STRING" id="713585.THITH_03140"/>
<evidence type="ECO:0000256" key="1">
    <source>
        <dbReference type="SAM" id="MobiDB-lite"/>
    </source>
</evidence>
<dbReference type="KEGG" id="tti:THITH_03140"/>
<protein>
    <submittedName>
        <fullName evidence="2">Tail protein</fullName>
    </submittedName>
</protein>
<organism evidence="2 3">
    <name type="scientific">Thioalkalivibrio paradoxus ARh 1</name>
    <dbReference type="NCBI Taxonomy" id="713585"/>
    <lineage>
        <taxon>Bacteria</taxon>
        <taxon>Pseudomonadati</taxon>
        <taxon>Pseudomonadota</taxon>
        <taxon>Gammaproteobacteria</taxon>
        <taxon>Chromatiales</taxon>
        <taxon>Ectothiorhodospiraceae</taxon>
        <taxon>Thioalkalivibrio</taxon>
    </lineage>
</organism>
<dbReference type="NCBIfam" id="TIGR02242">
    <property type="entry name" value="tail_TIGR02242"/>
    <property type="match status" value="1"/>
</dbReference>
<dbReference type="InterPro" id="IPR011748">
    <property type="entry name" value="Unchr_phage_tail-like"/>
</dbReference>
<gene>
    <name evidence="2" type="ORF">THITH_03140</name>
</gene>
<accession>W0DKA7</accession>
<dbReference type="HOGENOM" id="CLU_347052_0_0_6"/>
<evidence type="ECO:0000313" key="3">
    <source>
        <dbReference type="Proteomes" id="UP000005289"/>
    </source>
</evidence>
<name>W0DKA7_9GAMM</name>
<dbReference type="Proteomes" id="UP000005289">
    <property type="component" value="Chromosome"/>
</dbReference>
<dbReference type="EMBL" id="CP007029">
    <property type="protein sequence ID" value="AHE97433.1"/>
    <property type="molecule type" value="Genomic_DNA"/>
</dbReference>
<keyword evidence="3" id="KW-1185">Reference proteome</keyword>
<dbReference type="SUPFAM" id="SSF82171">
    <property type="entry name" value="DPP6 N-terminal domain-like"/>
    <property type="match status" value="1"/>
</dbReference>
<evidence type="ECO:0000313" key="2">
    <source>
        <dbReference type="EMBL" id="AHE97433.1"/>
    </source>
</evidence>
<dbReference type="InterPro" id="IPR006521">
    <property type="entry name" value="Tail_protein_I"/>
</dbReference>
<sequence>MAGVVIMDVNNTPYFLFKDEADFDNGSSFYAWNGGCGGALTLAQQQSLQLPGNSPAAARAQWPTAAPLVLDPHGQIGRISPDGQRLECSVGGEFRPLEDRELAPVQAPAGRFVDLHLGGDGRLVAAYRNDDGQGIVVFHLRRRWQQHLPLPQPVLRAVVDPDSRIWCLSQDRLSLCEGEPLPLPYRAQPERFEPLHQVPQPLRLRWQQPLPDGLTPLAVAADDAHVYVLAYTASNRQRILVRPRTPEPERALKPYRVDQAVPFALDLTVAGPGKLALMPPGLFPGLPRRDLGASRQPRDCPVIRLQASGKASLIRERYPMQSKAGLRFVSALDGRLRYPAEADPAFPEFSPRPRELHPLRQPRYATAAAATLRQTLDSGQPGSVWHRIYLEASIPRSCAITIYAKAFDNPDARTATPYLRQVAPLWTPHASELAFQSCAVTPRPNEAGLFEILLQRPGGNVRRLSGRYLQLRIVMQGDGRQTPSIHAMRVYGPRFCYQEAYLPGHFRQEEAYLPTAGGEPASANAADLRERFLASLEGMLTPIEATVATAEALVSPESTPADNLPWIAELLGQPIPAGWPEGRRRRLVRHATRLQQYRGTVAGVQLALDIATDGGVQRGEVVVVENFRLRRTMATILGVDMDDRDHPLTLGTGVTGNSIVGDSLILSESGALEFLALFAPELAGLEREQAVQAFFDRYSHQVSVLLHGDARARRPQVEQTLSEQMPAHVRWRVFESDHPFVLGLAPLLAVDTFLEHAPAPGRVTLNDTYLGREGLLNNPTALSPRDVNARTGAPGA</sequence>
<feature type="region of interest" description="Disordered" evidence="1">
    <location>
        <begin position="776"/>
        <end position="796"/>
    </location>
</feature>
<proteinExistence type="predicted"/>
<dbReference type="Pfam" id="PF09684">
    <property type="entry name" value="Tail_P2_I"/>
    <property type="match status" value="1"/>
</dbReference>